<evidence type="ECO:0000313" key="1">
    <source>
        <dbReference type="EMBL" id="GMS83005.1"/>
    </source>
</evidence>
<feature type="non-terminal residue" evidence="1">
    <location>
        <position position="113"/>
    </location>
</feature>
<dbReference type="EMBL" id="BTSX01000002">
    <property type="protein sequence ID" value="GMS83005.1"/>
    <property type="molecule type" value="Genomic_DNA"/>
</dbReference>
<name>A0AAV5SKG6_9BILA</name>
<gene>
    <name evidence="1" type="ORF">PENTCL1PPCAC_5180</name>
</gene>
<comment type="caution">
    <text evidence="1">The sequence shown here is derived from an EMBL/GenBank/DDBJ whole genome shotgun (WGS) entry which is preliminary data.</text>
</comment>
<accession>A0AAV5SKG6</accession>
<dbReference type="Proteomes" id="UP001432027">
    <property type="component" value="Unassembled WGS sequence"/>
</dbReference>
<dbReference type="AlphaFoldDB" id="A0AAV5SKG6"/>
<proteinExistence type="predicted"/>
<feature type="non-terminal residue" evidence="1">
    <location>
        <position position="1"/>
    </location>
</feature>
<sequence length="113" mass="12931">TIRPRNLNSIQIPICSDFIDFLLHSAETVEEMMIMTPSERQTPPKPKLLPLVLEILNRKCSRLHLSNVYNASSHGDTEILLQCFHHMEKRVRFRALIVAESADFVIGNYAVSI</sequence>
<evidence type="ECO:0000313" key="2">
    <source>
        <dbReference type="Proteomes" id="UP001432027"/>
    </source>
</evidence>
<organism evidence="1 2">
    <name type="scientific">Pristionchus entomophagus</name>
    <dbReference type="NCBI Taxonomy" id="358040"/>
    <lineage>
        <taxon>Eukaryota</taxon>
        <taxon>Metazoa</taxon>
        <taxon>Ecdysozoa</taxon>
        <taxon>Nematoda</taxon>
        <taxon>Chromadorea</taxon>
        <taxon>Rhabditida</taxon>
        <taxon>Rhabditina</taxon>
        <taxon>Diplogasteromorpha</taxon>
        <taxon>Diplogasteroidea</taxon>
        <taxon>Neodiplogasteridae</taxon>
        <taxon>Pristionchus</taxon>
    </lineage>
</organism>
<keyword evidence="2" id="KW-1185">Reference proteome</keyword>
<protein>
    <submittedName>
        <fullName evidence="1">Uncharacterized protein</fullName>
    </submittedName>
</protein>
<reference evidence="1" key="1">
    <citation type="submission" date="2023-10" db="EMBL/GenBank/DDBJ databases">
        <title>Genome assembly of Pristionchus species.</title>
        <authorList>
            <person name="Yoshida K."/>
            <person name="Sommer R.J."/>
        </authorList>
    </citation>
    <scope>NUCLEOTIDE SEQUENCE</scope>
    <source>
        <strain evidence="1">RS0144</strain>
    </source>
</reference>